<sequence length="42" mass="5157">MEEEEYENCFLKRLAHSSNYWITWAMLRPNLHTAPDNTREMK</sequence>
<comment type="caution">
    <text evidence="1">The sequence shown here is derived from an EMBL/GenBank/DDBJ whole genome shotgun (WGS) entry which is preliminary data.</text>
</comment>
<proteinExistence type="predicted"/>
<name>A0A834W0U8_9FABA</name>
<evidence type="ECO:0000313" key="1">
    <source>
        <dbReference type="EMBL" id="KAF7804740.1"/>
    </source>
</evidence>
<organism evidence="1 2">
    <name type="scientific">Senna tora</name>
    <dbReference type="NCBI Taxonomy" id="362788"/>
    <lineage>
        <taxon>Eukaryota</taxon>
        <taxon>Viridiplantae</taxon>
        <taxon>Streptophyta</taxon>
        <taxon>Embryophyta</taxon>
        <taxon>Tracheophyta</taxon>
        <taxon>Spermatophyta</taxon>
        <taxon>Magnoliopsida</taxon>
        <taxon>eudicotyledons</taxon>
        <taxon>Gunneridae</taxon>
        <taxon>Pentapetalae</taxon>
        <taxon>rosids</taxon>
        <taxon>fabids</taxon>
        <taxon>Fabales</taxon>
        <taxon>Fabaceae</taxon>
        <taxon>Caesalpinioideae</taxon>
        <taxon>Cassia clade</taxon>
        <taxon>Senna</taxon>
    </lineage>
</organism>
<gene>
    <name evidence="1" type="ORF">G2W53_043851</name>
</gene>
<dbReference type="AlphaFoldDB" id="A0A834W0U8"/>
<protein>
    <submittedName>
        <fullName evidence="1">Uncharacterized protein</fullName>
    </submittedName>
</protein>
<accession>A0A834W0U8</accession>
<dbReference type="EMBL" id="JAAIUW010000013">
    <property type="protein sequence ID" value="KAF7804740.1"/>
    <property type="molecule type" value="Genomic_DNA"/>
</dbReference>
<reference evidence="1" key="1">
    <citation type="submission" date="2020-09" db="EMBL/GenBank/DDBJ databases">
        <title>Genome-Enabled Discovery of Anthraquinone Biosynthesis in Senna tora.</title>
        <authorList>
            <person name="Kang S.-H."/>
            <person name="Pandey R.P."/>
            <person name="Lee C.-M."/>
            <person name="Sim J.-S."/>
            <person name="Jeong J.-T."/>
            <person name="Choi B.-S."/>
            <person name="Jung M."/>
            <person name="Ginzburg D."/>
            <person name="Zhao K."/>
            <person name="Won S.Y."/>
            <person name="Oh T.-J."/>
            <person name="Yu Y."/>
            <person name="Kim N.-H."/>
            <person name="Lee O.R."/>
            <person name="Lee T.-H."/>
            <person name="Bashyal P."/>
            <person name="Kim T.-S."/>
            <person name="Lee W.-H."/>
            <person name="Kawkins C."/>
            <person name="Kim C.-K."/>
            <person name="Kim J.S."/>
            <person name="Ahn B.O."/>
            <person name="Rhee S.Y."/>
            <person name="Sohng J.K."/>
        </authorList>
    </citation>
    <scope>NUCLEOTIDE SEQUENCE</scope>
    <source>
        <tissue evidence="1">Leaf</tissue>
    </source>
</reference>
<keyword evidence="2" id="KW-1185">Reference proteome</keyword>
<evidence type="ECO:0000313" key="2">
    <source>
        <dbReference type="Proteomes" id="UP000634136"/>
    </source>
</evidence>
<dbReference type="Proteomes" id="UP000634136">
    <property type="component" value="Unassembled WGS sequence"/>
</dbReference>